<dbReference type="GO" id="GO:0022857">
    <property type="term" value="F:transmembrane transporter activity"/>
    <property type="evidence" value="ECO:0007669"/>
    <property type="project" value="InterPro"/>
</dbReference>
<feature type="transmembrane region" description="Helical" evidence="7">
    <location>
        <begin position="348"/>
        <end position="371"/>
    </location>
</feature>
<keyword evidence="6 7" id="KW-0472">Membrane</keyword>
<feature type="transmembrane region" description="Helical" evidence="7">
    <location>
        <begin position="168"/>
        <end position="191"/>
    </location>
</feature>
<keyword evidence="9" id="KW-0012">Acyltransferase</keyword>
<dbReference type="STRING" id="1123071.SAMN02745181_1535"/>
<dbReference type="EMBL" id="FQYR01000003">
    <property type="protein sequence ID" value="SHJ24333.1"/>
    <property type="molecule type" value="Genomic_DNA"/>
</dbReference>
<evidence type="ECO:0000259" key="8">
    <source>
        <dbReference type="PROSITE" id="PS50850"/>
    </source>
</evidence>
<feature type="transmembrane region" description="Helical" evidence="7">
    <location>
        <begin position="126"/>
        <end position="148"/>
    </location>
</feature>
<dbReference type="SUPFAM" id="SSF103473">
    <property type="entry name" value="MFS general substrate transporter"/>
    <property type="match status" value="1"/>
</dbReference>
<dbReference type="GO" id="GO:0016746">
    <property type="term" value="F:acyltransferase activity"/>
    <property type="evidence" value="ECO:0007669"/>
    <property type="project" value="UniProtKB-KW"/>
</dbReference>
<feature type="domain" description="Major facilitator superfamily (MFS) profile" evidence="8">
    <location>
        <begin position="1"/>
        <end position="403"/>
    </location>
</feature>
<gene>
    <name evidence="9" type="ORF">SAMN02745181_1535</name>
</gene>
<keyword evidence="10" id="KW-1185">Reference proteome</keyword>
<evidence type="ECO:0000256" key="2">
    <source>
        <dbReference type="ARBA" id="ARBA00022448"/>
    </source>
</evidence>
<keyword evidence="4 7" id="KW-0812">Transmembrane</keyword>
<name>A0A1M6HQD5_9BACT</name>
<feature type="transmembrane region" description="Helical" evidence="7">
    <location>
        <begin position="287"/>
        <end position="306"/>
    </location>
</feature>
<proteinExistence type="predicted"/>
<dbReference type="SUPFAM" id="SSF69593">
    <property type="entry name" value="Glycerol-3-phosphate (1)-acyltransferase"/>
    <property type="match status" value="1"/>
</dbReference>
<evidence type="ECO:0000256" key="7">
    <source>
        <dbReference type="SAM" id="Phobius"/>
    </source>
</evidence>
<dbReference type="CDD" id="cd07989">
    <property type="entry name" value="LPLAT_AGPAT-like"/>
    <property type="match status" value="1"/>
</dbReference>
<dbReference type="SMART" id="SM00563">
    <property type="entry name" value="PlsC"/>
    <property type="match status" value="1"/>
</dbReference>
<evidence type="ECO:0000313" key="9">
    <source>
        <dbReference type="EMBL" id="SHJ24333.1"/>
    </source>
</evidence>
<dbReference type="Proteomes" id="UP000184510">
    <property type="component" value="Unassembled WGS sequence"/>
</dbReference>
<dbReference type="AlphaFoldDB" id="A0A1M6HQD5"/>
<keyword evidence="3" id="KW-1003">Cell membrane</keyword>
<dbReference type="Pfam" id="PF01553">
    <property type="entry name" value="Acyltransferase"/>
    <property type="match status" value="1"/>
</dbReference>
<dbReference type="InterPro" id="IPR002123">
    <property type="entry name" value="Plipid/glycerol_acylTrfase"/>
</dbReference>
<dbReference type="PROSITE" id="PS50850">
    <property type="entry name" value="MFS"/>
    <property type="match status" value="1"/>
</dbReference>
<dbReference type="CDD" id="cd06173">
    <property type="entry name" value="MFS_MefA_like"/>
    <property type="match status" value="1"/>
</dbReference>
<reference evidence="9 10" key="1">
    <citation type="submission" date="2016-11" db="EMBL/GenBank/DDBJ databases">
        <authorList>
            <person name="Jaros S."/>
            <person name="Januszkiewicz K."/>
            <person name="Wedrychowicz H."/>
        </authorList>
    </citation>
    <scope>NUCLEOTIDE SEQUENCE [LARGE SCALE GENOMIC DNA]</scope>
    <source>
        <strain evidence="9 10">DSM 18772</strain>
    </source>
</reference>
<feature type="transmembrane region" description="Helical" evidence="7">
    <location>
        <begin position="259"/>
        <end position="280"/>
    </location>
</feature>
<dbReference type="GO" id="GO:0005886">
    <property type="term" value="C:plasma membrane"/>
    <property type="evidence" value="ECO:0007669"/>
    <property type="project" value="UniProtKB-SubCell"/>
</dbReference>
<evidence type="ECO:0000256" key="1">
    <source>
        <dbReference type="ARBA" id="ARBA00004651"/>
    </source>
</evidence>
<keyword evidence="2" id="KW-0813">Transport</keyword>
<feature type="transmembrane region" description="Helical" evidence="7">
    <location>
        <begin position="222"/>
        <end position="244"/>
    </location>
</feature>
<evidence type="ECO:0000256" key="3">
    <source>
        <dbReference type="ARBA" id="ARBA00022475"/>
    </source>
</evidence>
<keyword evidence="9" id="KW-0808">Transferase</keyword>
<keyword evidence="5 7" id="KW-1133">Transmembrane helix</keyword>
<dbReference type="InterPro" id="IPR020846">
    <property type="entry name" value="MFS_dom"/>
</dbReference>
<accession>A0A1M6HQD5</accession>
<evidence type="ECO:0000256" key="5">
    <source>
        <dbReference type="ARBA" id="ARBA00022989"/>
    </source>
</evidence>
<dbReference type="PANTHER" id="PTHR43266:SF2">
    <property type="entry name" value="MAJOR FACILITATOR SUPERFAMILY (MFS) PROFILE DOMAIN-CONTAINING PROTEIN"/>
    <property type="match status" value="1"/>
</dbReference>
<dbReference type="Gene3D" id="1.20.1250.20">
    <property type="entry name" value="MFS general substrate transporter like domains"/>
    <property type="match status" value="1"/>
</dbReference>
<dbReference type="InParanoid" id="A0A1M6HQD5"/>
<comment type="subcellular location">
    <subcellularLocation>
        <location evidence="1">Cell membrane</location>
        <topology evidence="1">Multi-pass membrane protein</topology>
    </subcellularLocation>
</comment>
<feature type="transmembrane region" description="Helical" evidence="7">
    <location>
        <begin position="312"/>
        <end position="336"/>
    </location>
</feature>
<evidence type="ECO:0000256" key="6">
    <source>
        <dbReference type="ARBA" id="ARBA00023136"/>
    </source>
</evidence>
<dbReference type="InterPro" id="IPR036259">
    <property type="entry name" value="MFS_trans_sf"/>
</dbReference>
<dbReference type="InterPro" id="IPR011701">
    <property type="entry name" value="MFS"/>
</dbReference>
<protein>
    <submittedName>
        <fullName evidence="9">1-acyl-sn-glycerol-3-phosphate acyltransferases</fullName>
    </submittedName>
</protein>
<evidence type="ECO:0000313" key="10">
    <source>
        <dbReference type="Proteomes" id="UP000184510"/>
    </source>
</evidence>
<dbReference type="Pfam" id="PF07690">
    <property type="entry name" value="MFS_1"/>
    <property type="match status" value="1"/>
</dbReference>
<feature type="transmembrane region" description="Helical" evidence="7">
    <location>
        <begin position="14"/>
        <end position="30"/>
    </location>
</feature>
<dbReference type="PANTHER" id="PTHR43266">
    <property type="entry name" value="MACROLIDE-EFFLUX PROTEIN"/>
    <property type="match status" value="1"/>
</dbReference>
<evidence type="ECO:0000256" key="4">
    <source>
        <dbReference type="ARBA" id="ARBA00022692"/>
    </source>
</evidence>
<organism evidence="9 10">
    <name type="scientific">Rubritalea squalenifaciens DSM 18772</name>
    <dbReference type="NCBI Taxonomy" id="1123071"/>
    <lineage>
        <taxon>Bacteria</taxon>
        <taxon>Pseudomonadati</taxon>
        <taxon>Verrucomicrobiota</taxon>
        <taxon>Verrucomicrobiia</taxon>
        <taxon>Verrucomicrobiales</taxon>
        <taxon>Rubritaleaceae</taxon>
        <taxon>Rubritalea</taxon>
    </lineage>
</organism>
<feature type="transmembrane region" description="Helical" evidence="7">
    <location>
        <begin position="42"/>
        <end position="60"/>
    </location>
</feature>
<sequence length="825" mass="90584">MVLLAAQNAYNDKAAQFFLIPLAGWLAVLAGTSGESTMEYKLGLLIVLPFILFSPLAGWLSDRFSKTWVLRGGAILQLLVLALIVVAVHFRWINLAVFGFFLLALQSTLLSPAKKGIVKEMLGSERLGFASGVLEMASVLAICAGQIASGFWFDSRLRASGDGWQAAGWPLVLILILAIPAVLLSFSIKVYPSPSKRPFKASILWEHFKQVGQLFENRRLKWSGLGVAFFWFFGGFINLVAIQLGKELSGGGVGFGSELAWFIAAASGGIILGGFLGAIGCKRYIELGLVPIGGVIMVLGCALLAMTDIHSVWMKVWMVFAGVGGAIFLVPLNAYLQDIVDPAKRGSVLAGLNLLDCMAGVVAVIVQLAMFKLHMPLWVQFTVMAMLCAVATGFSSKLLPKHFLRFTLLSIFRIFYRQKILNAERMPETGGVLILPNHVTYLDAFVLTAASPRPIRFLMFEGYFKKGGLIRWFVKMFDTVPISKTKAKEALQVAAEAVKQGGVVCIFPEGQLTRSGSMNEMKRGFEMIARKADCPVMPVYMDGLWGSIFSFERGKFIKKVPYKMPYGVTVAWGEPVSSREMNSTRLRKELYELSAEAFGLRELLRHPGRTLDRSVTLLSENEDRFQRLLNEVEQRGERGQRALLANALQLAECPVVRVKSTILVDAESALAPLYAIALPAIRKLKVILVGNDMSNEELQKLMSGADISAAFGAETLYQRLNDMGVTGFAYYHEGGELYPENALPCFAMGVVDDEVISISIAHPNAVTATNQFQAGWKEGSIGRLLPGYAYEQEDEEVSLRGVVTKDKVIRILAKLDSEGFLFPEC</sequence>